<dbReference type="Gene3D" id="3.40.50.2000">
    <property type="entry name" value="Glycogen Phosphorylase B"/>
    <property type="match status" value="2"/>
</dbReference>
<protein>
    <recommendedName>
        <fullName evidence="1">D-inositol 3-phosphate glycosyltransferase</fullName>
    </recommendedName>
</protein>
<name>A0ABX4MUS1_9MICC</name>
<sequence>MAFHVVDTPAPLRIAVLAHLHYPICPPYAGGMESHTAHLVKDLSDRGHHVTLFAKEGSNPFGPGSEGKAVGVLAETFTVQGYPDEDRRNHQHHVLDSSMQDAVRKARDGNFDVVINNSLSPVPHVHLRNIPTLHILHTPPLPRITAVISKRSSTSQMHRFATVSESNSRAWKQWLPELHVIPNGIDLDAWCGEPGNRINPGTAAWTGRITPEKGLHVAIAAARDAGMKLAIAGPVQDKEYFNSLIAPNLDQDIEYLGHLGQEELKTLISSREVFISSPLWAEPFGLTTLEAMASSTPVAALPSGAMGEIIGTSGGALADGSDSAALAAAVLRAAKMDREAVRQRAMLFTRERMLDGYEALIDQIVPRVRSARQNR</sequence>
<evidence type="ECO:0000313" key="6">
    <source>
        <dbReference type="EMBL" id="PJJ42988.1"/>
    </source>
</evidence>
<dbReference type="EMBL" id="PGEY01000001">
    <property type="protein sequence ID" value="PJJ42988.1"/>
    <property type="molecule type" value="Genomic_DNA"/>
</dbReference>
<keyword evidence="2" id="KW-0328">Glycosyltransferase</keyword>
<comment type="caution">
    <text evidence="6">The sequence shown here is derived from an EMBL/GenBank/DDBJ whole genome shotgun (WGS) entry which is preliminary data.</text>
</comment>
<reference evidence="6 7" key="1">
    <citation type="submission" date="2017-11" db="EMBL/GenBank/DDBJ databases">
        <title>Sequencing the genomes of 1000 actinobacteria strains.</title>
        <authorList>
            <person name="Klenk H.-P."/>
        </authorList>
    </citation>
    <scope>NUCLEOTIDE SEQUENCE [LARGE SCALE GENOMIC DNA]</scope>
    <source>
        <strain evidence="6 7">DSM 12798</strain>
    </source>
</reference>
<gene>
    <name evidence="6" type="ORF">ATK23_0156</name>
</gene>
<dbReference type="Proteomes" id="UP000229263">
    <property type="component" value="Unassembled WGS sequence"/>
</dbReference>
<dbReference type="PANTHER" id="PTHR45947">
    <property type="entry name" value="SULFOQUINOVOSYL TRANSFERASE SQD2"/>
    <property type="match status" value="1"/>
</dbReference>
<evidence type="ECO:0000256" key="1">
    <source>
        <dbReference type="ARBA" id="ARBA00021292"/>
    </source>
</evidence>
<keyword evidence="3" id="KW-0808">Transferase</keyword>
<organism evidence="6 7">
    <name type="scientific">Glutamicibacter mysorens</name>
    <dbReference type="NCBI Taxonomy" id="257984"/>
    <lineage>
        <taxon>Bacteria</taxon>
        <taxon>Bacillati</taxon>
        <taxon>Actinomycetota</taxon>
        <taxon>Actinomycetes</taxon>
        <taxon>Micrococcales</taxon>
        <taxon>Micrococcaceae</taxon>
        <taxon>Glutamicibacter</taxon>
    </lineage>
</organism>
<accession>A0ABX4MUS1</accession>
<dbReference type="InterPro" id="IPR028098">
    <property type="entry name" value="Glyco_trans_4-like_N"/>
</dbReference>
<dbReference type="SUPFAM" id="SSF53756">
    <property type="entry name" value="UDP-Glycosyltransferase/glycogen phosphorylase"/>
    <property type="match status" value="1"/>
</dbReference>
<feature type="domain" description="Glycosyl transferase family 1" evidence="4">
    <location>
        <begin position="206"/>
        <end position="339"/>
    </location>
</feature>
<proteinExistence type="predicted"/>
<evidence type="ECO:0000256" key="3">
    <source>
        <dbReference type="ARBA" id="ARBA00022679"/>
    </source>
</evidence>
<feature type="domain" description="Glycosyltransferase subfamily 4-like N-terminal" evidence="5">
    <location>
        <begin position="30"/>
        <end position="188"/>
    </location>
</feature>
<dbReference type="Pfam" id="PF00534">
    <property type="entry name" value="Glycos_transf_1"/>
    <property type="match status" value="1"/>
</dbReference>
<evidence type="ECO:0000256" key="2">
    <source>
        <dbReference type="ARBA" id="ARBA00022676"/>
    </source>
</evidence>
<evidence type="ECO:0000259" key="5">
    <source>
        <dbReference type="Pfam" id="PF13439"/>
    </source>
</evidence>
<dbReference type="Pfam" id="PF13439">
    <property type="entry name" value="Glyco_transf_4"/>
    <property type="match status" value="1"/>
</dbReference>
<dbReference type="PANTHER" id="PTHR45947:SF3">
    <property type="entry name" value="SULFOQUINOVOSYL TRANSFERASE SQD2"/>
    <property type="match status" value="1"/>
</dbReference>
<evidence type="ECO:0000259" key="4">
    <source>
        <dbReference type="Pfam" id="PF00534"/>
    </source>
</evidence>
<dbReference type="InterPro" id="IPR050194">
    <property type="entry name" value="Glycosyltransferase_grp1"/>
</dbReference>
<dbReference type="InterPro" id="IPR001296">
    <property type="entry name" value="Glyco_trans_1"/>
</dbReference>
<keyword evidence="7" id="KW-1185">Reference proteome</keyword>
<evidence type="ECO:0000313" key="7">
    <source>
        <dbReference type="Proteomes" id="UP000229263"/>
    </source>
</evidence>